<reference evidence="8 9" key="1">
    <citation type="submission" date="2016-10" db="EMBL/GenBank/DDBJ databases">
        <authorList>
            <person name="de Groot N.N."/>
        </authorList>
    </citation>
    <scope>NUCLEOTIDE SEQUENCE [LARGE SCALE GENOMIC DNA]</scope>
    <source>
        <strain evidence="8 9">DSM 12272</strain>
    </source>
</reference>
<keyword evidence="3" id="KW-0963">Cytoplasm</keyword>
<evidence type="ECO:0000259" key="7">
    <source>
        <dbReference type="PROSITE" id="PS51094"/>
    </source>
</evidence>
<dbReference type="STRING" id="94869.SAMN04488529_11730"/>
<feature type="domain" description="PTS EIIA type-2" evidence="7">
    <location>
        <begin position="4"/>
        <end position="147"/>
    </location>
</feature>
<dbReference type="GO" id="GO:0005737">
    <property type="term" value="C:cytoplasm"/>
    <property type="evidence" value="ECO:0007669"/>
    <property type="project" value="UniProtKB-SubCell"/>
</dbReference>
<protein>
    <submittedName>
        <fullName evidence="8">PTS system IIA component, L-Asc family</fullName>
    </submittedName>
</protein>
<keyword evidence="9" id="KW-1185">Reference proteome</keyword>
<dbReference type="Gene3D" id="3.40.930.10">
    <property type="entry name" value="Mannitol-specific EII, Chain A"/>
    <property type="match status" value="1"/>
</dbReference>
<dbReference type="CDD" id="cd00211">
    <property type="entry name" value="PTS_IIA_fru"/>
    <property type="match status" value="1"/>
</dbReference>
<sequence length="152" mass="16866">MIEKIINKDVVEVNVEVENWEGAVKAAGDILVKNNKVKETYIEAMIDTVKAIGPYIVMAPGIAMPHARPECGVIDGGISIITLKEPVNFGNKEFDPVKLIFALCAKESESHIELLKDLSVILDDDKVIEKCSNIKTKDELIEILLESYKNNK</sequence>
<dbReference type="InterPro" id="IPR002178">
    <property type="entry name" value="PTS_EIIA_type-2_dom"/>
</dbReference>
<dbReference type="SUPFAM" id="SSF55804">
    <property type="entry name" value="Phoshotransferase/anion transport protein"/>
    <property type="match status" value="1"/>
</dbReference>
<dbReference type="OrthoDB" id="369398at2"/>
<evidence type="ECO:0000256" key="3">
    <source>
        <dbReference type="ARBA" id="ARBA00022490"/>
    </source>
</evidence>
<dbReference type="Pfam" id="PF00359">
    <property type="entry name" value="PTS_EIIA_2"/>
    <property type="match status" value="1"/>
</dbReference>
<comment type="subcellular location">
    <subcellularLocation>
        <location evidence="1">Cytoplasm</location>
    </subcellularLocation>
</comment>
<dbReference type="PANTHER" id="PTHR36203">
    <property type="entry name" value="ASCORBATE-SPECIFIC PTS SYSTEM EIIA COMPONENT"/>
    <property type="match status" value="1"/>
</dbReference>
<dbReference type="InterPro" id="IPR051351">
    <property type="entry name" value="Ascorbate-PTS_EIIA_comp"/>
</dbReference>
<gene>
    <name evidence="8" type="ORF">SAMN04488529_11730</name>
</gene>
<keyword evidence="4" id="KW-0808">Transferase</keyword>
<evidence type="ECO:0000313" key="9">
    <source>
        <dbReference type="Proteomes" id="UP000198597"/>
    </source>
</evidence>
<keyword evidence="6" id="KW-0418">Kinase</keyword>
<dbReference type="AlphaFoldDB" id="A0A1H0VKF2"/>
<dbReference type="PROSITE" id="PS51094">
    <property type="entry name" value="PTS_EIIA_TYPE_2"/>
    <property type="match status" value="1"/>
</dbReference>
<evidence type="ECO:0000256" key="4">
    <source>
        <dbReference type="ARBA" id="ARBA00022679"/>
    </source>
</evidence>
<dbReference type="PANTHER" id="PTHR36203:SF5">
    <property type="entry name" value="PTS SYSTEM, EIIA COMPONENT"/>
    <property type="match status" value="1"/>
</dbReference>
<evidence type="ECO:0000256" key="6">
    <source>
        <dbReference type="ARBA" id="ARBA00022777"/>
    </source>
</evidence>
<name>A0A1H0VKF2_9CLOT</name>
<keyword evidence="5" id="KW-0598">Phosphotransferase system</keyword>
<dbReference type="InterPro" id="IPR016152">
    <property type="entry name" value="PTrfase/Anion_transptr"/>
</dbReference>
<organism evidence="8 9">
    <name type="scientific">Clostridium gasigenes</name>
    <dbReference type="NCBI Taxonomy" id="94869"/>
    <lineage>
        <taxon>Bacteria</taxon>
        <taxon>Bacillati</taxon>
        <taxon>Bacillota</taxon>
        <taxon>Clostridia</taxon>
        <taxon>Eubacteriales</taxon>
        <taxon>Clostridiaceae</taxon>
        <taxon>Clostridium</taxon>
    </lineage>
</organism>
<evidence type="ECO:0000256" key="5">
    <source>
        <dbReference type="ARBA" id="ARBA00022683"/>
    </source>
</evidence>
<proteinExistence type="predicted"/>
<dbReference type="RefSeq" id="WP_089972786.1">
    <property type="nucleotide sequence ID" value="NZ_FNJM01000017.1"/>
</dbReference>
<evidence type="ECO:0000313" key="8">
    <source>
        <dbReference type="EMBL" id="SDP78698.1"/>
    </source>
</evidence>
<dbReference type="Proteomes" id="UP000198597">
    <property type="component" value="Unassembled WGS sequence"/>
</dbReference>
<evidence type="ECO:0000256" key="2">
    <source>
        <dbReference type="ARBA" id="ARBA00022448"/>
    </source>
</evidence>
<dbReference type="GO" id="GO:0009401">
    <property type="term" value="P:phosphoenolpyruvate-dependent sugar phosphotransferase system"/>
    <property type="evidence" value="ECO:0007669"/>
    <property type="project" value="UniProtKB-KW"/>
</dbReference>
<keyword evidence="2" id="KW-0813">Transport</keyword>
<dbReference type="GO" id="GO:0016301">
    <property type="term" value="F:kinase activity"/>
    <property type="evidence" value="ECO:0007669"/>
    <property type="project" value="UniProtKB-KW"/>
</dbReference>
<dbReference type="EMBL" id="FNJM01000017">
    <property type="protein sequence ID" value="SDP78698.1"/>
    <property type="molecule type" value="Genomic_DNA"/>
</dbReference>
<accession>A0A1H0VKF2</accession>
<evidence type="ECO:0000256" key="1">
    <source>
        <dbReference type="ARBA" id="ARBA00004496"/>
    </source>
</evidence>